<name>A0A1I6NYW4_9GAMM</name>
<keyword evidence="2" id="KW-1185">Reference proteome</keyword>
<dbReference type="Proteomes" id="UP000182827">
    <property type="component" value="Unassembled WGS sequence"/>
</dbReference>
<dbReference type="AlphaFoldDB" id="A0A1I6NYW4"/>
<evidence type="ECO:0000313" key="2">
    <source>
        <dbReference type="Proteomes" id="UP000182827"/>
    </source>
</evidence>
<gene>
    <name evidence="1" type="ORF">SAMN05444586_1001240</name>
</gene>
<reference evidence="2" key="1">
    <citation type="submission" date="2016-10" db="EMBL/GenBank/DDBJ databases">
        <authorList>
            <person name="Varghese N."/>
            <person name="Submissions S."/>
        </authorList>
    </citation>
    <scope>NUCLEOTIDE SEQUENCE [LARGE SCALE GENOMIC DNA]</scope>
    <source>
        <strain evidence="2">ANC 5076</strain>
    </source>
</reference>
<evidence type="ECO:0000313" key="1">
    <source>
        <dbReference type="EMBL" id="SFS33099.1"/>
    </source>
</evidence>
<protein>
    <submittedName>
        <fullName evidence="1">Uncharacterized protein</fullName>
    </submittedName>
</protein>
<proteinExistence type="predicted"/>
<sequence>MRWVGDLEILLFELVINKLKHSDDAAACHYP</sequence>
<accession>A0A1I6NYW4</accession>
<dbReference type="EMBL" id="FOZU01000001">
    <property type="protein sequence ID" value="SFS33099.1"/>
    <property type="molecule type" value="Genomic_DNA"/>
</dbReference>
<organism evidence="1 2">
    <name type="scientific">Acinetobacter bohemicus</name>
    <dbReference type="NCBI Taxonomy" id="1435036"/>
    <lineage>
        <taxon>Bacteria</taxon>
        <taxon>Pseudomonadati</taxon>
        <taxon>Pseudomonadota</taxon>
        <taxon>Gammaproteobacteria</taxon>
        <taxon>Moraxellales</taxon>
        <taxon>Moraxellaceae</taxon>
        <taxon>Acinetobacter</taxon>
    </lineage>
</organism>